<dbReference type="OrthoDB" id="3259294at2759"/>
<dbReference type="AlphaFoldDB" id="A0A371DU99"/>
<keyword evidence="3" id="KW-1185">Reference proteome</keyword>
<accession>A0A371DU99</accession>
<feature type="non-terminal residue" evidence="2">
    <location>
        <position position="1"/>
    </location>
</feature>
<feature type="non-terminal residue" evidence="2">
    <location>
        <position position="240"/>
    </location>
</feature>
<name>A0A371DU99_9APHY</name>
<reference evidence="2 3" key="1">
    <citation type="journal article" date="2018" name="Biotechnol. Biofuels">
        <title>Integrative visual omics of the white-rot fungus Polyporus brumalis exposes the biotechnological potential of its oxidative enzymes for delignifying raw plant biomass.</title>
        <authorList>
            <person name="Miyauchi S."/>
            <person name="Rancon A."/>
            <person name="Drula E."/>
            <person name="Hage H."/>
            <person name="Chaduli D."/>
            <person name="Favel A."/>
            <person name="Grisel S."/>
            <person name="Henrissat B."/>
            <person name="Herpoel-Gimbert I."/>
            <person name="Ruiz-Duenas F.J."/>
            <person name="Chevret D."/>
            <person name="Hainaut M."/>
            <person name="Lin J."/>
            <person name="Wang M."/>
            <person name="Pangilinan J."/>
            <person name="Lipzen A."/>
            <person name="Lesage-Meessen L."/>
            <person name="Navarro D."/>
            <person name="Riley R."/>
            <person name="Grigoriev I.V."/>
            <person name="Zhou S."/>
            <person name="Raouche S."/>
            <person name="Rosso M.N."/>
        </authorList>
    </citation>
    <scope>NUCLEOTIDE SEQUENCE [LARGE SCALE GENOMIC DNA]</scope>
    <source>
        <strain evidence="2 3">BRFM 1820</strain>
    </source>
</reference>
<dbReference type="EMBL" id="KZ857381">
    <property type="protein sequence ID" value="RDX56133.1"/>
    <property type="molecule type" value="Genomic_DNA"/>
</dbReference>
<dbReference type="Proteomes" id="UP000256964">
    <property type="component" value="Unassembled WGS sequence"/>
</dbReference>
<feature type="compositionally biased region" description="Acidic residues" evidence="1">
    <location>
        <begin position="116"/>
        <end position="126"/>
    </location>
</feature>
<sequence length="240" mass="27863">IVKIVNALTSGSEIGGPSVCSHLLGFSDHYTNRTFKVFYWYSYVLSVMRTDYEDTTTRPAAEEQDERVMLGYTSAGVVQLNRVNDYVYRPPYFSRWSLYDFLRRTDVRKLRKKDTDGDDEEDDEYDAPPPPKGRAYRFTSGHPLRGTHGVYIREEGKSYVLNFVGRALPRPDRGDREEYCRVMMTLFCPTGWRKGADLHQRGESWASAFDRTSFEAKHEAVMRNMNLLYECLDARHDFSA</sequence>
<dbReference type="STRING" id="139420.A0A371DU99"/>
<organism evidence="2 3">
    <name type="scientific">Lentinus brumalis</name>
    <dbReference type="NCBI Taxonomy" id="2498619"/>
    <lineage>
        <taxon>Eukaryota</taxon>
        <taxon>Fungi</taxon>
        <taxon>Dikarya</taxon>
        <taxon>Basidiomycota</taxon>
        <taxon>Agaricomycotina</taxon>
        <taxon>Agaricomycetes</taxon>
        <taxon>Polyporales</taxon>
        <taxon>Polyporaceae</taxon>
        <taxon>Lentinus</taxon>
    </lineage>
</organism>
<protein>
    <submittedName>
        <fullName evidence="2">Uncharacterized protein</fullName>
    </submittedName>
</protein>
<feature type="region of interest" description="Disordered" evidence="1">
    <location>
        <begin position="111"/>
        <end position="134"/>
    </location>
</feature>
<proteinExistence type="predicted"/>
<evidence type="ECO:0000313" key="3">
    <source>
        <dbReference type="Proteomes" id="UP000256964"/>
    </source>
</evidence>
<evidence type="ECO:0000256" key="1">
    <source>
        <dbReference type="SAM" id="MobiDB-lite"/>
    </source>
</evidence>
<evidence type="ECO:0000313" key="2">
    <source>
        <dbReference type="EMBL" id="RDX56133.1"/>
    </source>
</evidence>
<gene>
    <name evidence="2" type="ORF">OH76DRAFT_1325391</name>
</gene>